<evidence type="ECO:0000256" key="4">
    <source>
        <dbReference type="ARBA" id="ARBA00022714"/>
    </source>
</evidence>
<dbReference type="InterPro" id="IPR036922">
    <property type="entry name" value="Rieske_2Fe-2S_sf"/>
</dbReference>
<protein>
    <submittedName>
        <fullName evidence="11">Rhodocoxin reductase</fullName>
    </submittedName>
</protein>
<dbReference type="InterPro" id="IPR016156">
    <property type="entry name" value="FAD/NAD-linked_Rdtase_dimer_sf"/>
</dbReference>
<organism evidence="11 12">
    <name type="scientific">Coccidioides immitis RMSCC 2394</name>
    <dbReference type="NCBI Taxonomy" id="404692"/>
    <lineage>
        <taxon>Eukaryota</taxon>
        <taxon>Fungi</taxon>
        <taxon>Dikarya</taxon>
        <taxon>Ascomycota</taxon>
        <taxon>Pezizomycotina</taxon>
        <taxon>Eurotiomycetes</taxon>
        <taxon>Eurotiomycetidae</taxon>
        <taxon>Onygenales</taxon>
        <taxon>Onygenaceae</taxon>
        <taxon>Coccidioides</taxon>
    </lineage>
</organism>
<dbReference type="OrthoDB" id="6029at2759"/>
<sequence length="637" mass="69040">MVFPSQHPASHLTARFILHCWSKRSFSSFSSHLRSRPISIWGLLSDFNSLPIRPHFAGPKISTRIFTPNRPFSNSIGSLAAMTSDYKLKDLASLADLKDGEKREVSIEGLEEAKLLFVKLDGQVHALTARCTHYGAPLVKGVLTPDGRITCPWHGACFNVTTGDIEDAPAPNALEKFDVFEKDSAVYVKADAEALKRNGRQPINQCSIVGDDRIVIIGGGSGTFGAVEALREQGFKGKITIISREPNPPLDRTKLSKALIPDASKLLLRPAQWYASVGIDLVSDNATAVDFDKKTVSTDSGKSFPYTKLILATGGVPRRLPMPGIKDLGNVFVLRFVTDVQEILNAVGDKNKNIVIIGSSFIGMEVGNALSKENKVTIIGMESAPLERVMGAKVGKIFQRLLEKQGVNFHMSASVEKASPSEKDPSKVGAVHLKDGTVLPADLVILGVGVSPATEFLKSNEAVTLEQDGSLKTDESFAVNGLKDVYAIGDIATYPYHGPGAGQGDRTHVRIEHWDVAQNAGRSVGFTLAHALASPPKEVRPKAFIPIFWSALGQQLRYCGNTMNGWDDVILTGDPDNFKFAAFYTLGDTVVASASMNMDPLNSKCAELMRRGNMPTKKELEKGLDILSLDLPSTIRM</sequence>
<keyword evidence="8" id="KW-0408">Iron</keyword>
<dbReference type="PROSITE" id="PS51296">
    <property type="entry name" value="RIESKE"/>
    <property type="match status" value="1"/>
</dbReference>
<keyword evidence="6" id="KW-0274">FAD</keyword>
<evidence type="ECO:0000313" key="12">
    <source>
        <dbReference type="Proteomes" id="UP000054565"/>
    </source>
</evidence>
<dbReference type="SUPFAM" id="SSF50022">
    <property type="entry name" value="ISP domain"/>
    <property type="match status" value="1"/>
</dbReference>
<dbReference type="PANTHER" id="PTHR43557">
    <property type="entry name" value="APOPTOSIS-INDUCING FACTOR 1"/>
    <property type="match status" value="1"/>
</dbReference>
<dbReference type="Gene3D" id="2.102.10.10">
    <property type="entry name" value="Rieske [2Fe-2S] iron-sulphur domain"/>
    <property type="match status" value="1"/>
</dbReference>
<dbReference type="PRINTS" id="PR00411">
    <property type="entry name" value="PNDRDTASEI"/>
</dbReference>
<dbReference type="SUPFAM" id="SSF51905">
    <property type="entry name" value="FAD/NAD(P)-binding domain"/>
    <property type="match status" value="2"/>
</dbReference>
<evidence type="ECO:0000259" key="10">
    <source>
        <dbReference type="PROSITE" id="PS51296"/>
    </source>
</evidence>
<evidence type="ECO:0000256" key="6">
    <source>
        <dbReference type="ARBA" id="ARBA00022827"/>
    </source>
</evidence>
<dbReference type="InterPro" id="IPR036188">
    <property type="entry name" value="FAD/NAD-bd_sf"/>
</dbReference>
<evidence type="ECO:0000256" key="3">
    <source>
        <dbReference type="ARBA" id="ARBA00022630"/>
    </source>
</evidence>
<evidence type="ECO:0000256" key="7">
    <source>
        <dbReference type="ARBA" id="ARBA00023002"/>
    </source>
</evidence>
<dbReference type="InterPro" id="IPR023753">
    <property type="entry name" value="FAD/NAD-binding_dom"/>
</dbReference>
<keyword evidence="5" id="KW-0479">Metal-binding</keyword>
<reference evidence="12" key="1">
    <citation type="journal article" date="2010" name="Genome Res.">
        <title>Population genomic sequencing of Coccidioides fungi reveals recent hybridization and transposon control.</title>
        <authorList>
            <person name="Neafsey D.E."/>
            <person name="Barker B.M."/>
            <person name="Sharpton T.J."/>
            <person name="Stajich J.E."/>
            <person name="Park D.J."/>
            <person name="Whiston E."/>
            <person name="Hung C.-Y."/>
            <person name="McMahan C."/>
            <person name="White J."/>
            <person name="Sykes S."/>
            <person name="Heiman D."/>
            <person name="Young S."/>
            <person name="Zeng Q."/>
            <person name="Abouelleil A."/>
            <person name="Aftuck L."/>
            <person name="Bessette D."/>
            <person name="Brown A."/>
            <person name="FitzGerald M."/>
            <person name="Lui A."/>
            <person name="Macdonald J.P."/>
            <person name="Priest M."/>
            <person name="Orbach M.J."/>
            <person name="Galgiani J.N."/>
            <person name="Kirkland T.N."/>
            <person name="Cole G.T."/>
            <person name="Birren B.W."/>
            <person name="Henn M.R."/>
            <person name="Taylor J.W."/>
            <person name="Rounsley S.D."/>
        </authorList>
    </citation>
    <scope>NUCLEOTIDE SEQUENCE [LARGE SCALE GENOMIC DNA]</scope>
    <source>
        <strain evidence="12">RMSCC 2394</strain>
    </source>
</reference>
<evidence type="ECO:0000256" key="2">
    <source>
        <dbReference type="ARBA" id="ARBA00006442"/>
    </source>
</evidence>
<dbReference type="Proteomes" id="UP000054565">
    <property type="component" value="Unassembled WGS sequence"/>
</dbReference>
<evidence type="ECO:0000256" key="1">
    <source>
        <dbReference type="ARBA" id="ARBA00001974"/>
    </source>
</evidence>
<dbReference type="InterPro" id="IPR017941">
    <property type="entry name" value="Rieske_2Fe-2S"/>
</dbReference>
<dbReference type="GO" id="GO:0016651">
    <property type="term" value="F:oxidoreductase activity, acting on NAD(P)H"/>
    <property type="evidence" value="ECO:0007669"/>
    <property type="project" value="TreeGrafter"/>
</dbReference>
<dbReference type="AlphaFoldDB" id="A0A0J6YGZ0"/>
<dbReference type="Gene3D" id="3.50.50.60">
    <property type="entry name" value="FAD/NAD(P)-binding domain"/>
    <property type="match status" value="2"/>
</dbReference>
<dbReference type="CDD" id="cd03478">
    <property type="entry name" value="Rieske_AIFL_N"/>
    <property type="match status" value="1"/>
</dbReference>
<dbReference type="Pfam" id="PF07992">
    <property type="entry name" value="Pyr_redox_2"/>
    <property type="match status" value="1"/>
</dbReference>
<comment type="cofactor">
    <cofactor evidence="1">
        <name>FAD</name>
        <dbReference type="ChEBI" id="CHEBI:57692"/>
    </cofactor>
</comment>
<evidence type="ECO:0000256" key="5">
    <source>
        <dbReference type="ARBA" id="ARBA00022723"/>
    </source>
</evidence>
<dbReference type="SUPFAM" id="SSF55424">
    <property type="entry name" value="FAD/NAD-linked reductases, dimerisation (C-terminal) domain"/>
    <property type="match status" value="1"/>
</dbReference>
<dbReference type="Gene3D" id="3.30.390.30">
    <property type="match status" value="1"/>
</dbReference>
<comment type="similarity">
    <text evidence="2">Belongs to the FAD-dependent oxidoreductase family.</text>
</comment>
<dbReference type="PANTHER" id="PTHR43557:SF2">
    <property type="entry name" value="RIESKE DOMAIN-CONTAINING PROTEIN-RELATED"/>
    <property type="match status" value="1"/>
</dbReference>
<dbReference type="InterPro" id="IPR050446">
    <property type="entry name" value="FAD-oxidoreductase/Apoptosis"/>
</dbReference>
<dbReference type="GO" id="GO:0005737">
    <property type="term" value="C:cytoplasm"/>
    <property type="evidence" value="ECO:0007669"/>
    <property type="project" value="TreeGrafter"/>
</dbReference>
<dbReference type="STRING" id="404692.A0A0J6YGZ0"/>
<name>A0A0J6YGZ0_COCIT</name>
<feature type="domain" description="Rieske" evidence="10">
    <location>
        <begin position="89"/>
        <end position="188"/>
    </location>
</feature>
<keyword evidence="4" id="KW-0001">2Fe-2S</keyword>
<dbReference type="GO" id="GO:0046872">
    <property type="term" value="F:metal ion binding"/>
    <property type="evidence" value="ECO:0007669"/>
    <property type="project" value="UniProtKB-KW"/>
</dbReference>
<dbReference type="GO" id="GO:0051537">
    <property type="term" value="F:2 iron, 2 sulfur cluster binding"/>
    <property type="evidence" value="ECO:0007669"/>
    <property type="project" value="UniProtKB-KW"/>
</dbReference>
<evidence type="ECO:0000256" key="8">
    <source>
        <dbReference type="ARBA" id="ARBA00023004"/>
    </source>
</evidence>
<dbReference type="EMBL" id="DS028096">
    <property type="protein sequence ID" value="KMP06153.1"/>
    <property type="molecule type" value="Genomic_DNA"/>
</dbReference>
<keyword evidence="3" id="KW-0285">Flavoprotein</keyword>
<accession>A0A0J6YGZ0</accession>
<evidence type="ECO:0000313" key="11">
    <source>
        <dbReference type="EMBL" id="KMP06153.1"/>
    </source>
</evidence>
<proteinExistence type="inferred from homology"/>
<evidence type="ECO:0000256" key="9">
    <source>
        <dbReference type="ARBA" id="ARBA00023014"/>
    </source>
</evidence>
<gene>
    <name evidence="11" type="ORF">CIRG_05834</name>
</gene>
<keyword evidence="9" id="KW-0411">Iron-sulfur</keyword>
<keyword evidence="7" id="KW-0560">Oxidoreductase</keyword>
<dbReference type="Pfam" id="PF00355">
    <property type="entry name" value="Rieske"/>
    <property type="match status" value="1"/>
</dbReference>
<dbReference type="PRINTS" id="PR00368">
    <property type="entry name" value="FADPNR"/>
</dbReference>